<evidence type="ECO:0000256" key="3">
    <source>
        <dbReference type="PROSITE-ProRule" id="PRU00192"/>
    </source>
</evidence>
<dbReference type="GO" id="GO:0150007">
    <property type="term" value="P:clathrin-dependent synaptic vesicle endocytosis"/>
    <property type="evidence" value="ECO:0007669"/>
    <property type="project" value="TreeGrafter"/>
</dbReference>
<dbReference type="PROSITE" id="PS50222">
    <property type="entry name" value="EF_HAND_2"/>
    <property type="match status" value="2"/>
</dbReference>
<dbReference type="SUPFAM" id="SSF47473">
    <property type="entry name" value="EF-hand"/>
    <property type="match status" value="2"/>
</dbReference>
<dbReference type="GO" id="GO:0097708">
    <property type="term" value="C:intracellular vesicle"/>
    <property type="evidence" value="ECO:0007669"/>
    <property type="project" value="TreeGrafter"/>
</dbReference>
<evidence type="ECO:0000313" key="10">
    <source>
        <dbReference type="Proteomes" id="UP000008854"/>
    </source>
</evidence>
<dbReference type="GO" id="GO:0060090">
    <property type="term" value="F:molecular adaptor activity"/>
    <property type="evidence" value="ECO:0007669"/>
    <property type="project" value="TreeGrafter"/>
</dbReference>
<dbReference type="Pfam" id="PF14604">
    <property type="entry name" value="SH3_9"/>
    <property type="match status" value="1"/>
</dbReference>
<dbReference type="Pfam" id="PF16652">
    <property type="entry name" value="PH_13"/>
    <property type="match status" value="1"/>
</dbReference>
<accession>A0A3Q0KML6</accession>
<dbReference type="Pfam" id="PF00621">
    <property type="entry name" value="RhoGEF"/>
    <property type="match status" value="1"/>
</dbReference>
<keyword evidence="2" id="KW-0106">Calcium</keyword>
<dbReference type="WBParaSite" id="Smp_135790.1">
    <property type="protein sequence ID" value="Smp_135790.1"/>
    <property type="gene ID" value="Smp_135790"/>
</dbReference>
<feature type="domain" description="DH" evidence="7">
    <location>
        <begin position="1155"/>
        <end position="1338"/>
    </location>
</feature>
<dbReference type="PROSITE" id="PS00018">
    <property type="entry name" value="EF_HAND_1"/>
    <property type="match status" value="2"/>
</dbReference>
<feature type="domain" description="EH" evidence="8">
    <location>
        <begin position="13"/>
        <end position="101"/>
    </location>
</feature>
<proteinExistence type="predicted"/>
<feature type="domain" description="EH" evidence="8">
    <location>
        <begin position="148"/>
        <end position="237"/>
    </location>
</feature>
<dbReference type="GO" id="GO:0005085">
    <property type="term" value="F:guanyl-nucleotide exchange factor activity"/>
    <property type="evidence" value="ECO:0007669"/>
    <property type="project" value="InterPro"/>
</dbReference>
<dbReference type="InterPro" id="IPR011992">
    <property type="entry name" value="EF-hand-dom_pair"/>
</dbReference>
<dbReference type="FunCoup" id="A0A3Q0KML6">
    <property type="interactions" value="1751"/>
</dbReference>
<dbReference type="SMART" id="SM00325">
    <property type="entry name" value="RhoGEF"/>
    <property type="match status" value="1"/>
</dbReference>
<dbReference type="SUPFAM" id="SSF50729">
    <property type="entry name" value="PH domain-like"/>
    <property type="match status" value="1"/>
</dbReference>
<dbReference type="SMART" id="SM00027">
    <property type="entry name" value="EH"/>
    <property type="match status" value="2"/>
</dbReference>
<name>A0A3Q0KML6_SCHMA</name>
<dbReference type="Gene3D" id="2.30.30.40">
    <property type="entry name" value="SH3 Domains"/>
    <property type="match status" value="5"/>
</dbReference>
<protein>
    <submittedName>
        <fullName evidence="11">Dynamin-associated protein, putative</fullName>
    </submittedName>
</protein>
<dbReference type="Pfam" id="PF12763">
    <property type="entry name" value="EH"/>
    <property type="match status" value="2"/>
</dbReference>
<dbReference type="InterPro" id="IPR018247">
    <property type="entry name" value="EF_Hand_1_Ca_BS"/>
</dbReference>
<dbReference type="SUPFAM" id="SSF48065">
    <property type="entry name" value="DBL homology domain (DH-domain)"/>
    <property type="match status" value="1"/>
</dbReference>
<evidence type="ECO:0000259" key="9">
    <source>
        <dbReference type="PROSITE" id="PS50222"/>
    </source>
</evidence>
<keyword evidence="1 3" id="KW-0728">SH3 domain</keyword>
<feature type="region of interest" description="Disordered" evidence="5">
    <location>
        <begin position="306"/>
        <end position="347"/>
    </location>
</feature>
<dbReference type="Proteomes" id="UP000008854">
    <property type="component" value="Unassembled WGS sequence"/>
</dbReference>
<dbReference type="InterPro" id="IPR000219">
    <property type="entry name" value="DH_dom"/>
</dbReference>
<feature type="compositionally biased region" description="Basic and acidic residues" evidence="5">
    <location>
        <begin position="306"/>
        <end position="327"/>
    </location>
</feature>
<dbReference type="InterPro" id="IPR001452">
    <property type="entry name" value="SH3_domain"/>
</dbReference>
<evidence type="ECO:0000259" key="7">
    <source>
        <dbReference type="PROSITE" id="PS50010"/>
    </source>
</evidence>
<dbReference type="FunFam" id="1.10.238.10:FF:000055">
    <property type="entry name" value="Intersectin-1 isoform 1"/>
    <property type="match status" value="1"/>
</dbReference>
<dbReference type="PANTHER" id="PTHR11216">
    <property type="entry name" value="EH DOMAIN"/>
    <property type="match status" value="1"/>
</dbReference>
<dbReference type="PRINTS" id="PR00452">
    <property type="entry name" value="SH3DOMAIN"/>
</dbReference>
<dbReference type="PANTHER" id="PTHR11216:SF170">
    <property type="entry name" value="DYNAMIN ASSOCIATED PROTEIN 160, ISOFORM D"/>
    <property type="match status" value="1"/>
</dbReference>
<feature type="region of interest" description="Disordered" evidence="5">
    <location>
        <begin position="228"/>
        <end position="280"/>
    </location>
</feature>
<dbReference type="GO" id="GO:0005509">
    <property type="term" value="F:calcium ion binding"/>
    <property type="evidence" value="ECO:0007669"/>
    <property type="project" value="InterPro"/>
</dbReference>
<dbReference type="InterPro" id="IPR002048">
    <property type="entry name" value="EF_hand_dom"/>
</dbReference>
<feature type="domain" description="EF-hand" evidence="9">
    <location>
        <begin position="45"/>
        <end position="80"/>
    </location>
</feature>
<dbReference type="SMART" id="SM00054">
    <property type="entry name" value="EFh"/>
    <property type="match status" value="2"/>
</dbReference>
<dbReference type="AlphaFoldDB" id="A0A3Q0KML6"/>
<dbReference type="Gene3D" id="1.20.900.10">
    <property type="entry name" value="Dbl homology (DH) domain"/>
    <property type="match status" value="1"/>
</dbReference>
<dbReference type="SUPFAM" id="SSF50044">
    <property type="entry name" value="SH3-domain"/>
    <property type="match status" value="5"/>
</dbReference>
<evidence type="ECO:0000256" key="2">
    <source>
        <dbReference type="ARBA" id="ARBA00022837"/>
    </source>
</evidence>
<dbReference type="Pfam" id="PF00018">
    <property type="entry name" value="SH3_1"/>
    <property type="match status" value="3"/>
</dbReference>
<evidence type="ECO:0000256" key="4">
    <source>
        <dbReference type="SAM" id="Coils"/>
    </source>
</evidence>
<feature type="domain" description="EF-hand" evidence="9">
    <location>
        <begin position="181"/>
        <end position="216"/>
    </location>
</feature>
<reference evidence="11" key="2">
    <citation type="submission" date="2018-12" db="UniProtKB">
        <authorList>
            <consortium name="WormBaseParasite"/>
        </authorList>
    </citation>
    <scope>IDENTIFICATION</scope>
    <source>
        <strain evidence="11">Puerto Rican</strain>
    </source>
</reference>
<dbReference type="GO" id="GO:0042734">
    <property type="term" value="C:presynaptic membrane"/>
    <property type="evidence" value="ECO:0007669"/>
    <property type="project" value="TreeGrafter"/>
</dbReference>
<dbReference type="CDD" id="cd11839">
    <property type="entry name" value="SH3_Intersectin_4"/>
    <property type="match status" value="1"/>
</dbReference>
<evidence type="ECO:0000313" key="11">
    <source>
        <dbReference type="WBParaSite" id="Smp_135790.1"/>
    </source>
</evidence>
<evidence type="ECO:0000256" key="5">
    <source>
        <dbReference type="SAM" id="MobiDB-lite"/>
    </source>
</evidence>
<dbReference type="PROSITE" id="PS50002">
    <property type="entry name" value="SH3"/>
    <property type="match status" value="4"/>
</dbReference>
<dbReference type="GO" id="GO:0005737">
    <property type="term" value="C:cytoplasm"/>
    <property type="evidence" value="ECO:0007669"/>
    <property type="project" value="TreeGrafter"/>
</dbReference>
<feature type="domain" description="SH3" evidence="6">
    <location>
        <begin position="939"/>
        <end position="1003"/>
    </location>
</feature>
<dbReference type="InterPro" id="IPR036028">
    <property type="entry name" value="SH3-like_dom_sf"/>
</dbReference>
<dbReference type="ExpressionAtlas" id="A0A3Q0KML6">
    <property type="expression patterns" value="baseline and differential"/>
</dbReference>
<dbReference type="Gene3D" id="1.10.238.10">
    <property type="entry name" value="EF-hand"/>
    <property type="match status" value="2"/>
</dbReference>
<dbReference type="InterPro" id="IPR001849">
    <property type="entry name" value="PH_domain"/>
</dbReference>
<feature type="domain" description="SH3" evidence="6">
    <location>
        <begin position="807"/>
        <end position="867"/>
    </location>
</feature>
<evidence type="ECO:0000256" key="1">
    <source>
        <dbReference type="ARBA" id="ARBA00022443"/>
    </source>
</evidence>
<sequence length="1697" mass="193214">MSEWDRWVITTDDRVKHDAQFQFLKPVGGYITGDQARVFFMKSGLSVMVLGQIWALADMDMDGKMDKKEFSIAMFLIKKTLEGLPLPSTLPPGLKNDPQPAFITSGVTLSLSLVSDSGNNGLSSVSSIGQDSNSASTAYQDWIITSTNRPRYRLLFNQHDRNKRGFLTGVEARSILSQYGLPNPILAHIWNLADLNKNGNLNCDEFCIAIFLIEKAISGSQLPNTLPSGLLPSNQPRTFGHTSPSVTAKEDNESKENKSSLSFEDKRRENFRQGQAELDRRKQELAEKMRLDEEIRLENERLEREKQQKLRMEKERQQAAEAEKQAELSRQLEAQREQRRRQAVEQRMKAARDLEKQRQIESERIRTDALLKERNHMQTLLEQAVAHRASLLESASSQQQRLLELDSRLNVAQTEVDSHKTSINEMRSKRDAYERDIRDMTEQVEAAKAELTHWQREKEQLSLRMAAGVDMNPVMEQYKTLQSMREARIKTIEQLRNKLNELDQNMTQQGHELATRRNKIDDSQDRVTRTMLDLVDLRHSVEQKMQAYKLKRKSTDLSTSTSTTIESTQKELYEAMFDFTARHPDELSFTTGTLIDVFVNAPINVGPGWLYGQINDKVGLFPETYVRKKVDGKIDPFDPFGVHKITNTCVSSIMMTTTTIPTTINTPNTFSAINTNNSLTEPANDNLVASETTPTTKLNDITFPNNDFYGEVQQNWNVSMSTITLPENILTDQFLTLTVDDHVKITKENDNNKEWYFGEITDKSGIVNKGWFPACCLKPSTKSNTSNINQNGLNISSSSNSSSKQPDILFSCIALYPYESNVPGDLNLSVGDLIRVCVIKDDWWEGICERTKLKGLFPANYVRKLSSEETRSMEEKLDISGSTNNQMDHNDTINPPSLSKITPISSPKLMEANLNNCMASLLSSSNTSSTSSSGVIVCTQPEFARVIAPYKATSAGQLTLQPGQVVQLRKRSPKGWWEGELQQRGHIRQIGWFPADFVRLITPLTVNGSSNSSDQKLLSKLISPTNNQIENTPTSLKALASKAITTSNSFNDNSVQSQQTQSNRVEMMQTIFSYKAVHADELTFEEGAIITVLGRDEPEWWRGRLQNSGAEGLFPVNYVRPYNPPSQTEKSSNSVNQHPIVSAQMDTDISRKLRERDFAIKELIKTELAYNNSLIEVRDVFYKPMKASKMLTLQQLNDIFPHWNELIDTSTEFCRDLNDYVKDDSSPQLISRILLKHILKFKVYRLYCIQQRVACETLQHCLSSNYRLNQLVKIFEKNTKIKGLPLSSYLLKPMQRITKYKLIVEKIATNTHISCPDYDEVVKVNNLMSVLLKSIDDAIGSKDNPNRIDWFRSRLIGADKWLLDWLSDNTAQNPHERPCLVHCGTLYKAKNNREFICFLFNKYLILTTPNYNTNGRLFQFPSTNQLNEIKWSFILYKEPLALNQIYVFKGAVRQNSESTSSVFSSYSITPQSAPYNKPTNDELVRSVSTSTLTESTENSNMNIRCQSEIVKYSTTNVFSLFKRRNSWQPIVTLKAPSNELCDLWVLILRDQIKAGSNLSNSRSSYSPSLKNEYPQHLLFTVSKVCTNSQDQFEVHFKISITDQMWKFCQIFANQSLIEFKTSETLNFLIPESLEKCLHITAFKSLPFTNSNIIGSCIVPFSNIFINFPPTSFESFTKQIELNQSTGMKMEFTIELTV</sequence>
<organism evidence="10 11">
    <name type="scientific">Schistosoma mansoni</name>
    <name type="common">Blood fluke</name>
    <dbReference type="NCBI Taxonomy" id="6183"/>
    <lineage>
        <taxon>Eukaryota</taxon>
        <taxon>Metazoa</taxon>
        <taxon>Spiralia</taxon>
        <taxon>Lophotrochozoa</taxon>
        <taxon>Platyhelminthes</taxon>
        <taxon>Trematoda</taxon>
        <taxon>Digenea</taxon>
        <taxon>Strigeidida</taxon>
        <taxon>Schistosomatoidea</taxon>
        <taxon>Schistosomatidae</taxon>
        <taxon>Schistosoma</taxon>
    </lineage>
</organism>
<keyword evidence="10" id="KW-1185">Reference proteome</keyword>
<keyword evidence="4" id="KW-0175">Coiled coil</keyword>
<evidence type="ECO:0000259" key="6">
    <source>
        <dbReference type="PROSITE" id="PS50002"/>
    </source>
</evidence>
<dbReference type="InterPro" id="IPR011993">
    <property type="entry name" value="PH-like_dom_sf"/>
</dbReference>
<dbReference type="InterPro" id="IPR035899">
    <property type="entry name" value="DBL_dom_sf"/>
</dbReference>
<reference evidence="10" key="1">
    <citation type="journal article" date="2012" name="PLoS Negl. Trop. Dis.">
        <title>A systematically improved high quality genome and transcriptome of the human blood fluke Schistosoma mansoni.</title>
        <authorList>
            <person name="Protasio A.V."/>
            <person name="Tsai I.J."/>
            <person name="Babbage A."/>
            <person name="Nichol S."/>
            <person name="Hunt M."/>
            <person name="Aslett M.A."/>
            <person name="De Silva N."/>
            <person name="Velarde G.S."/>
            <person name="Anderson T.J."/>
            <person name="Clark R.C."/>
            <person name="Davidson C."/>
            <person name="Dillon G.P."/>
            <person name="Holroyd N.E."/>
            <person name="LoVerde P.T."/>
            <person name="Lloyd C."/>
            <person name="McQuillan J."/>
            <person name="Oliveira G."/>
            <person name="Otto T.D."/>
            <person name="Parker-Manuel S.J."/>
            <person name="Quail M.A."/>
            <person name="Wilson R.A."/>
            <person name="Zerlotini A."/>
            <person name="Dunne D.W."/>
            <person name="Berriman M."/>
        </authorList>
    </citation>
    <scope>NUCLEOTIDE SEQUENCE [LARGE SCALE GENOMIC DNA]</scope>
    <source>
        <strain evidence="10">Puerto Rican</strain>
    </source>
</reference>
<dbReference type="InParanoid" id="A0A3Q0KML6"/>
<dbReference type="PROSITE" id="PS50031">
    <property type="entry name" value="EH"/>
    <property type="match status" value="2"/>
</dbReference>
<evidence type="ECO:0000259" key="8">
    <source>
        <dbReference type="PROSITE" id="PS50031"/>
    </source>
</evidence>
<dbReference type="STRING" id="6183.A0A3Q0KML6"/>
<dbReference type="InterPro" id="IPR000261">
    <property type="entry name" value="EH_dom"/>
</dbReference>
<feature type="coiled-coil region" evidence="4">
    <location>
        <begin position="416"/>
        <end position="512"/>
    </location>
</feature>
<feature type="compositionally biased region" description="Basic and acidic residues" evidence="5">
    <location>
        <begin position="333"/>
        <end position="347"/>
    </location>
</feature>
<dbReference type="PROSITE" id="PS50010">
    <property type="entry name" value="DH_2"/>
    <property type="match status" value="1"/>
</dbReference>
<dbReference type="CDD" id="cd00160">
    <property type="entry name" value="RhoGEF"/>
    <property type="match status" value="1"/>
</dbReference>
<dbReference type="CDD" id="cd00052">
    <property type="entry name" value="EH"/>
    <property type="match status" value="2"/>
</dbReference>
<feature type="domain" description="SH3" evidence="6">
    <location>
        <begin position="568"/>
        <end position="631"/>
    </location>
</feature>
<dbReference type="Gene3D" id="2.30.29.30">
    <property type="entry name" value="Pleckstrin-homology domain (PH domain)/Phosphotyrosine-binding domain (PTB)"/>
    <property type="match status" value="1"/>
</dbReference>
<feature type="domain" description="SH3" evidence="6">
    <location>
        <begin position="1063"/>
        <end position="1124"/>
    </location>
</feature>
<dbReference type="SMART" id="SM00326">
    <property type="entry name" value="SH3"/>
    <property type="match status" value="5"/>
</dbReference>
<feature type="compositionally biased region" description="Polar residues" evidence="5">
    <location>
        <begin position="228"/>
        <end position="246"/>
    </location>
</feature>
<feature type="compositionally biased region" description="Basic and acidic residues" evidence="5">
    <location>
        <begin position="248"/>
        <end position="280"/>
    </location>
</feature>